<dbReference type="PROSITE" id="PS50835">
    <property type="entry name" value="IG_LIKE"/>
    <property type="match status" value="1"/>
</dbReference>
<evidence type="ECO:0000313" key="7">
    <source>
        <dbReference type="RefSeq" id="XP_025052071.1"/>
    </source>
</evidence>
<dbReference type="Pfam" id="PF13927">
    <property type="entry name" value="Ig_3"/>
    <property type="match status" value="1"/>
</dbReference>
<gene>
    <name evidence="7" type="primary">MILR1</name>
</gene>
<dbReference type="InterPro" id="IPR003599">
    <property type="entry name" value="Ig_sub"/>
</dbReference>
<keyword evidence="2" id="KW-1015">Disulfide bond</keyword>
<dbReference type="GO" id="GO:0009897">
    <property type="term" value="C:external side of plasma membrane"/>
    <property type="evidence" value="ECO:0007669"/>
    <property type="project" value="TreeGrafter"/>
</dbReference>
<feature type="chain" id="PRO_5018030372" evidence="4">
    <location>
        <begin position="21"/>
        <end position="374"/>
    </location>
</feature>
<dbReference type="PANTHER" id="PTHR11481">
    <property type="entry name" value="IMMUNOGLOBULIN FC RECEPTOR"/>
    <property type="match status" value="1"/>
</dbReference>
<dbReference type="STRING" id="38654.A0A3Q0FWW3"/>
<dbReference type="GO" id="GO:0004888">
    <property type="term" value="F:transmembrane signaling receptor activity"/>
    <property type="evidence" value="ECO:0007669"/>
    <property type="project" value="TreeGrafter"/>
</dbReference>
<dbReference type="GO" id="GO:0007166">
    <property type="term" value="P:cell surface receptor signaling pathway"/>
    <property type="evidence" value="ECO:0007669"/>
    <property type="project" value="TreeGrafter"/>
</dbReference>
<sequence length="374" mass="41774">MLTFMTLLVFLLSHFQATQQNENSEENGSEEALLKLSMDISPFTIIEEGTRLNITCSYRSIRCITGKARMVIHKDGEKKDLTISHDSAKCYGSYIRESANVSDSGAYKCQWSSNNYTEEIGPSQIIVSETVSQPVLSSPTSRVKTGQNVTLFCVSENGSHPITYRFFRGNKTISPPICVEGKAAANISLTINSSNVLGDYKCKAENRIPNSKKYSNSLRFTLSEKAGISYLLWISLVVFLLLVVIVIAVAIPFLFLPWYKARKLKSPKSSTGFVSDKTESENCVIYTEIANDESDQLQYANISIIRKEKGDKRVNLSTDTVNYSEVFISRIQGMLKGITCLCEVFLPKELSANCKESQRYANTPWSRLPVTEST</sequence>
<feature type="signal peptide" evidence="4">
    <location>
        <begin position="1"/>
        <end position="20"/>
    </location>
</feature>
<keyword evidence="6" id="KW-1185">Reference proteome</keyword>
<protein>
    <submittedName>
        <fullName evidence="7">Allergin-1 isoform X1</fullName>
    </submittedName>
</protein>
<dbReference type="SMART" id="SM00409">
    <property type="entry name" value="IG"/>
    <property type="match status" value="2"/>
</dbReference>
<keyword evidence="1 4" id="KW-0732">Signal</keyword>
<feature type="domain" description="Ig-like" evidence="5">
    <location>
        <begin position="122"/>
        <end position="221"/>
    </location>
</feature>
<dbReference type="Gene3D" id="2.60.40.10">
    <property type="entry name" value="Immunoglobulins"/>
    <property type="match status" value="2"/>
</dbReference>
<name>A0A3Q0FWW3_ALLSI</name>
<feature type="transmembrane region" description="Helical" evidence="3">
    <location>
        <begin position="230"/>
        <end position="259"/>
    </location>
</feature>
<dbReference type="PANTHER" id="PTHR11481:SF58">
    <property type="entry name" value="ALLERGIN-1"/>
    <property type="match status" value="1"/>
</dbReference>
<evidence type="ECO:0000256" key="3">
    <source>
        <dbReference type="SAM" id="Phobius"/>
    </source>
</evidence>
<evidence type="ECO:0000256" key="2">
    <source>
        <dbReference type="ARBA" id="ARBA00023157"/>
    </source>
</evidence>
<evidence type="ECO:0000256" key="4">
    <source>
        <dbReference type="SAM" id="SignalP"/>
    </source>
</evidence>
<evidence type="ECO:0000256" key="1">
    <source>
        <dbReference type="ARBA" id="ARBA00022729"/>
    </source>
</evidence>
<dbReference type="GeneID" id="102388163"/>
<dbReference type="CTD" id="284021"/>
<proteinExistence type="predicted"/>
<accession>A0A3Q0FWW3</accession>
<evidence type="ECO:0000259" key="5">
    <source>
        <dbReference type="PROSITE" id="PS50835"/>
    </source>
</evidence>
<dbReference type="SUPFAM" id="SSF48726">
    <property type="entry name" value="Immunoglobulin"/>
    <property type="match status" value="2"/>
</dbReference>
<dbReference type="AlphaFoldDB" id="A0A3Q0FWW3"/>
<keyword evidence="3" id="KW-1133">Transmembrane helix</keyword>
<keyword evidence="3" id="KW-0812">Transmembrane</keyword>
<dbReference type="Proteomes" id="UP000189705">
    <property type="component" value="Unplaced"/>
</dbReference>
<keyword evidence="3" id="KW-0472">Membrane</keyword>
<dbReference type="InParanoid" id="A0A3Q0FWW3"/>
<dbReference type="KEGG" id="asn:102388163"/>
<dbReference type="InterPro" id="IPR013783">
    <property type="entry name" value="Ig-like_fold"/>
</dbReference>
<organism evidence="6 7">
    <name type="scientific">Alligator sinensis</name>
    <name type="common">Chinese alligator</name>
    <dbReference type="NCBI Taxonomy" id="38654"/>
    <lineage>
        <taxon>Eukaryota</taxon>
        <taxon>Metazoa</taxon>
        <taxon>Chordata</taxon>
        <taxon>Craniata</taxon>
        <taxon>Vertebrata</taxon>
        <taxon>Euteleostomi</taxon>
        <taxon>Archelosauria</taxon>
        <taxon>Archosauria</taxon>
        <taxon>Crocodylia</taxon>
        <taxon>Alligatoridae</taxon>
        <taxon>Alligatorinae</taxon>
        <taxon>Alligator</taxon>
    </lineage>
</organism>
<reference evidence="7" key="1">
    <citation type="submission" date="2025-08" db="UniProtKB">
        <authorList>
            <consortium name="RefSeq"/>
        </authorList>
    </citation>
    <scope>IDENTIFICATION</scope>
</reference>
<dbReference type="RefSeq" id="XP_025052071.1">
    <property type="nucleotide sequence ID" value="XM_025196286.1"/>
</dbReference>
<dbReference type="InterPro" id="IPR036179">
    <property type="entry name" value="Ig-like_dom_sf"/>
</dbReference>
<dbReference type="InterPro" id="IPR050488">
    <property type="entry name" value="Ig_Fc_receptor"/>
</dbReference>
<evidence type="ECO:0000313" key="6">
    <source>
        <dbReference type="Proteomes" id="UP000189705"/>
    </source>
</evidence>
<dbReference type="InterPro" id="IPR007110">
    <property type="entry name" value="Ig-like_dom"/>
</dbReference>
<dbReference type="GO" id="GO:0006955">
    <property type="term" value="P:immune response"/>
    <property type="evidence" value="ECO:0007669"/>
    <property type="project" value="TreeGrafter"/>
</dbReference>